<dbReference type="RefSeq" id="WP_065855655.1">
    <property type="nucleotide sequence ID" value="NZ_LYPC01000027.1"/>
</dbReference>
<evidence type="ECO:0000256" key="5">
    <source>
        <dbReference type="SAM" id="Phobius"/>
    </source>
</evidence>
<gene>
    <name evidence="6" type="ORF">A8709_28870</name>
</gene>
<dbReference type="AlphaFoldDB" id="A0A1C0ZUV1"/>
<evidence type="ECO:0000313" key="7">
    <source>
        <dbReference type="Proteomes" id="UP000093309"/>
    </source>
</evidence>
<dbReference type="STRING" id="512399.A8709_28870"/>
<dbReference type="EMBL" id="LYPC01000027">
    <property type="protein sequence ID" value="OCT11879.1"/>
    <property type="molecule type" value="Genomic_DNA"/>
</dbReference>
<evidence type="ECO:0008006" key="8">
    <source>
        <dbReference type="Google" id="ProtNLM"/>
    </source>
</evidence>
<comment type="caution">
    <text evidence="6">The sequence shown here is derived from an EMBL/GenBank/DDBJ whole genome shotgun (WGS) entry which is preliminary data.</text>
</comment>
<dbReference type="Proteomes" id="UP000093309">
    <property type="component" value="Unassembled WGS sequence"/>
</dbReference>
<evidence type="ECO:0000313" key="6">
    <source>
        <dbReference type="EMBL" id="OCT11879.1"/>
    </source>
</evidence>
<evidence type="ECO:0000256" key="3">
    <source>
        <dbReference type="ARBA" id="ARBA00022989"/>
    </source>
</evidence>
<evidence type="ECO:0000256" key="2">
    <source>
        <dbReference type="ARBA" id="ARBA00022692"/>
    </source>
</evidence>
<keyword evidence="2 5" id="KW-0812">Transmembrane</keyword>
<dbReference type="InterPro" id="IPR032808">
    <property type="entry name" value="DoxX"/>
</dbReference>
<comment type="subcellular location">
    <subcellularLocation>
        <location evidence="1">Membrane</location>
        <topology evidence="1">Multi-pass membrane protein</topology>
    </subcellularLocation>
</comment>
<evidence type="ECO:0000256" key="4">
    <source>
        <dbReference type="ARBA" id="ARBA00023136"/>
    </source>
</evidence>
<dbReference type="Pfam" id="PF13564">
    <property type="entry name" value="DoxX_2"/>
    <property type="match status" value="1"/>
</dbReference>
<organism evidence="6 7">
    <name type="scientific">Paenibacillus pectinilyticus</name>
    <dbReference type="NCBI Taxonomy" id="512399"/>
    <lineage>
        <taxon>Bacteria</taxon>
        <taxon>Bacillati</taxon>
        <taxon>Bacillota</taxon>
        <taxon>Bacilli</taxon>
        <taxon>Bacillales</taxon>
        <taxon>Paenibacillaceae</taxon>
        <taxon>Paenibacillus</taxon>
    </lineage>
</organism>
<keyword evidence="7" id="KW-1185">Reference proteome</keyword>
<evidence type="ECO:0000256" key="1">
    <source>
        <dbReference type="ARBA" id="ARBA00004141"/>
    </source>
</evidence>
<keyword evidence="3 5" id="KW-1133">Transmembrane helix</keyword>
<proteinExistence type="predicted"/>
<accession>A0A1C0ZUV1</accession>
<protein>
    <recommendedName>
        <fullName evidence="8">DoxX family protein</fullName>
    </recommendedName>
</protein>
<sequence>MVITYLVFTILTIAYNIFSAVCDFIRYKPILIAMEKAKVPHTWLFWLGILKAAGAIGLLVGFAIPSIGVAAAIGIILFYCGAIVTHLRVRDYSFGLAAFFLLLAVATLAFELINI</sequence>
<name>A0A1C0ZUV1_9BACL</name>
<feature type="transmembrane region" description="Helical" evidence="5">
    <location>
        <begin position="69"/>
        <end position="87"/>
    </location>
</feature>
<reference evidence="7" key="1">
    <citation type="submission" date="2016-05" db="EMBL/GenBank/DDBJ databases">
        <title>Paenibacillus oryzae. sp. nov., isolated from the rice root.</title>
        <authorList>
            <person name="Zhang J."/>
            <person name="Zhang X."/>
        </authorList>
    </citation>
    <scope>NUCLEOTIDE SEQUENCE [LARGE SCALE GENOMIC DNA]</scope>
    <source>
        <strain evidence="7">KCTC13222</strain>
    </source>
</reference>
<dbReference type="OrthoDB" id="2629817at2"/>
<keyword evidence="4 5" id="KW-0472">Membrane</keyword>
<dbReference type="GO" id="GO:0016020">
    <property type="term" value="C:membrane"/>
    <property type="evidence" value="ECO:0007669"/>
    <property type="project" value="UniProtKB-SubCell"/>
</dbReference>
<feature type="transmembrane region" description="Helical" evidence="5">
    <location>
        <begin position="93"/>
        <end position="113"/>
    </location>
</feature>
<feature type="transmembrane region" description="Helical" evidence="5">
    <location>
        <begin position="43"/>
        <end position="62"/>
    </location>
</feature>